<feature type="domain" description="Clp1 P-loop" evidence="13">
    <location>
        <begin position="285"/>
        <end position="483"/>
    </location>
</feature>
<evidence type="ECO:0000313" key="17">
    <source>
        <dbReference type="Proteomes" id="UP000310189"/>
    </source>
</evidence>
<keyword evidence="17" id="KW-1185">Reference proteome</keyword>
<dbReference type="GO" id="GO:0005730">
    <property type="term" value="C:nucleolus"/>
    <property type="evidence" value="ECO:0007669"/>
    <property type="project" value="UniProtKB-SubCell"/>
</dbReference>
<evidence type="ECO:0000259" key="13">
    <source>
        <dbReference type="Pfam" id="PF16575"/>
    </source>
</evidence>
<feature type="region of interest" description="Disordered" evidence="12">
    <location>
        <begin position="48"/>
        <end position="98"/>
    </location>
</feature>
<protein>
    <recommendedName>
        <fullName evidence="4">Polynucleotide 5'-hydroxyl-kinase GRC3</fullName>
    </recommendedName>
    <alternativeName>
        <fullName evidence="11">Polynucleotide 5'-hydroxyl-kinase NOL9</fullName>
    </alternativeName>
    <alternativeName>
        <fullName evidence="3">Polynucleotide 5'-hydroxyl-kinase grc3</fullName>
    </alternativeName>
</protein>
<dbReference type="InterPro" id="IPR057573">
    <property type="entry name" value="NOL9_N"/>
</dbReference>
<dbReference type="AlphaFoldDB" id="A0A4T0FDM6"/>
<name>A0A4T0FDM6_9BASI</name>
<dbReference type="GO" id="GO:0051731">
    <property type="term" value="F:polynucleotide 5'-hydroxyl-kinase activity"/>
    <property type="evidence" value="ECO:0007669"/>
    <property type="project" value="InterPro"/>
</dbReference>
<evidence type="ECO:0000256" key="3">
    <source>
        <dbReference type="ARBA" id="ARBA00018706"/>
    </source>
</evidence>
<dbReference type="Pfam" id="PF16575">
    <property type="entry name" value="CLP1_P"/>
    <property type="match status" value="1"/>
</dbReference>
<comment type="similarity">
    <text evidence="2">Belongs to the Clp1 family. NOL9/GRC3 subfamily.</text>
</comment>
<dbReference type="EMBL" id="SPNW01000085">
    <property type="protein sequence ID" value="TIA86267.1"/>
    <property type="molecule type" value="Genomic_DNA"/>
</dbReference>
<evidence type="ECO:0000256" key="5">
    <source>
        <dbReference type="ARBA" id="ARBA00022552"/>
    </source>
</evidence>
<evidence type="ECO:0000256" key="10">
    <source>
        <dbReference type="ARBA" id="ARBA00023242"/>
    </source>
</evidence>
<keyword evidence="10" id="KW-0539">Nucleus</keyword>
<reference evidence="16 17" key="1">
    <citation type="submission" date="2019-03" db="EMBL/GenBank/DDBJ databases">
        <title>Sequencing 23 genomes of Wallemia ichthyophaga.</title>
        <authorList>
            <person name="Gostincar C."/>
        </authorList>
    </citation>
    <scope>NUCLEOTIDE SEQUENCE [LARGE SCALE GENOMIC DNA]</scope>
    <source>
        <strain evidence="16 17">EXF-5753</strain>
    </source>
</reference>
<dbReference type="InterPro" id="IPR032319">
    <property type="entry name" value="CLP1_P"/>
</dbReference>
<keyword evidence="6" id="KW-0808">Transferase</keyword>
<dbReference type="PANTHER" id="PTHR12755:SF3">
    <property type="entry name" value="POLYNUCLEOTIDE 5'-HYDROXYL-KINASE NOL9"/>
    <property type="match status" value="1"/>
</dbReference>
<feature type="compositionally biased region" description="Polar residues" evidence="12">
    <location>
        <begin position="17"/>
        <end position="31"/>
    </location>
</feature>
<dbReference type="OrthoDB" id="2405412at2759"/>
<evidence type="ECO:0000313" key="16">
    <source>
        <dbReference type="EMBL" id="TIA86267.1"/>
    </source>
</evidence>
<keyword evidence="8" id="KW-0418">Kinase</keyword>
<evidence type="ECO:0000259" key="15">
    <source>
        <dbReference type="Pfam" id="PF25467"/>
    </source>
</evidence>
<evidence type="ECO:0000256" key="6">
    <source>
        <dbReference type="ARBA" id="ARBA00022679"/>
    </source>
</evidence>
<sequence>MVLSAIAKRKLERSRSESGQTNGSDVQNDTDTQEIAINAFFVDSAIQEEEMQRQEASTSAATPKKVRKRSKASSASLNRYHDKSGSESTEDVAQRRKRKQKAQHYDYNCISHFGTFPETTLFDEKCIYVGLSDEASLILAGKCSLQVLKGTLSILGGRIGASEVQHKVYAPTCFPLPTLSAIDDTTALKGIPQSLAHNKVVLKLTELDDGLQGLGNAIPDFKSAFECPYQGSYDGWDQIKGLYPILEPTANVYSFLVPPSWTSAARNITDNSLRSAEPYIGIVKGWKNTGKSSFTRFLCNTLRSSHKRVAYLECDVGQSEFMPSGCVSLHVLDEYLLGPPFTHPRIPTKSHFIGELSPANDPPNYIEAVRDLIEHYHEHVAHSLSDSGDYTPVPLIINTQGWVKGLGAEMLQGIFNAAGNFELIEMSASSISESVDEEDGLARVEEEEETSIKIDAIATAENPMLTRYHSADYRNLMTTTYFHAKISANGAVLWDFTLPLTHHTPLCVDYISDLSYMCILNGEDVVYQHTLAAINATVVALIEGHAEVESDGSLVRRDDLLPYKQCRVLGYGLVRAIDSSVNQLQILTPLDASTCRRVDVLAKGKIDLPVYASLDWTQDSIDYGNVLYVTNEAAVGEGAQKRKVRRDIQRKPANN</sequence>
<evidence type="ECO:0000256" key="9">
    <source>
        <dbReference type="ARBA" id="ARBA00022840"/>
    </source>
</evidence>
<evidence type="ECO:0000256" key="7">
    <source>
        <dbReference type="ARBA" id="ARBA00022741"/>
    </source>
</evidence>
<dbReference type="Proteomes" id="UP000310189">
    <property type="component" value="Unassembled WGS sequence"/>
</dbReference>
<evidence type="ECO:0000256" key="4">
    <source>
        <dbReference type="ARBA" id="ARBA00019824"/>
    </source>
</evidence>
<organism evidence="16 17">
    <name type="scientific">Wallemia hederae</name>
    <dbReference type="NCBI Taxonomy" id="1540922"/>
    <lineage>
        <taxon>Eukaryota</taxon>
        <taxon>Fungi</taxon>
        <taxon>Dikarya</taxon>
        <taxon>Basidiomycota</taxon>
        <taxon>Wallemiomycotina</taxon>
        <taxon>Wallemiomycetes</taxon>
        <taxon>Wallemiales</taxon>
        <taxon>Wallemiaceae</taxon>
        <taxon>Wallemia</taxon>
    </lineage>
</organism>
<evidence type="ECO:0000256" key="1">
    <source>
        <dbReference type="ARBA" id="ARBA00004604"/>
    </source>
</evidence>
<accession>A0A4T0FDM6</accession>
<dbReference type="PANTHER" id="PTHR12755">
    <property type="entry name" value="CLEAVAGE/POLYADENYLATION FACTOR IA SUBUNIT CLP1P"/>
    <property type="match status" value="1"/>
</dbReference>
<comment type="caution">
    <text evidence="16">The sequence shown here is derived from an EMBL/GenBank/DDBJ whole genome shotgun (WGS) entry which is preliminary data.</text>
</comment>
<proteinExistence type="inferred from homology"/>
<dbReference type="Pfam" id="PF24419">
    <property type="entry name" value="Cupin_NOL9"/>
    <property type="match status" value="1"/>
</dbReference>
<dbReference type="InterPro" id="IPR027417">
    <property type="entry name" value="P-loop_NTPase"/>
</dbReference>
<dbReference type="InterPro" id="IPR057570">
    <property type="entry name" value="NOL9_C"/>
</dbReference>
<feature type="domain" description="NOL9 N-terminal" evidence="14">
    <location>
        <begin position="124"/>
        <end position="190"/>
    </location>
</feature>
<feature type="region of interest" description="Disordered" evidence="12">
    <location>
        <begin position="1"/>
        <end position="31"/>
    </location>
</feature>
<dbReference type="GO" id="GO:0000448">
    <property type="term" value="P:cleavage in ITS2 between 5.8S rRNA and LSU-rRNA of tricistronic rRNA transcript (SSU-rRNA, 5.8S rRNA, LSU-rRNA)"/>
    <property type="evidence" value="ECO:0007669"/>
    <property type="project" value="TreeGrafter"/>
</dbReference>
<feature type="domain" description="NOL9 C-terminal" evidence="15">
    <location>
        <begin position="504"/>
        <end position="609"/>
    </location>
</feature>
<keyword evidence="9" id="KW-0067">ATP-binding</keyword>
<dbReference type="InterPro" id="IPR045116">
    <property type="entry name" value="Clp1/Grc3"/>
</dbReference>
<dbReference type="Pfam" id="PF25467">
    <property type="entry name" value="NOL9_C"/>
    <property type="match status" value="1"/>
</dbReference>
<keyword evidence="5" id="KW-0698">rRNA processing</keyword>
<keyword evidence="7" id="KW-0547">Nucleotide-binding</keyword>
<gene>
    <name evidence="16" type="ORF">E3P99_03739</name>
</gene>
<evidence type="ECO:0000259" key="14">
    <source>
        <dbReference type="Pfam" id="PF24419"/>
    </source>
</evidence>
<dbReference type="GO" id="GO:0005524">
    <property type="term" value="F:ATP binding"/>
    <property type="evidence" value="ECO:0007669"/>
    <property type="project" value="UniProtKB-KW"/>
</dbReference>
<evidence type="ECO:0000256" key="12">
    <source>
        <dbReference type="SAM" id="MobiDB-lite"/>
    </source>
</evidence>
<evidence type="ECO:0000256" key="8">
    <source>
        <dbReference type="ARBA" id="ARBA00022777"/>
    </source>
</evidence>
<dbReference type="Gene3D" id="3.40.50.300">
    <property type="entry name" value="P-loop containing nucleotide triphosphate hydrolases"/>
    <property type="match status" value="1"/>
</dbReference>
<evidence type="ECO:0000256" key="2">
    <source>
        <dbReference type="ARBA" id="ARBA00011003"/>
    </source>
</evidence>
<evidence type="ECO:0000256" key="11">
    <source>
        <dbReference type="ARBA" id="ARBA00071212"/>
    </source>
</evidence>
<comment type="subcellular location">
    <subcellularLocation>
        <location evidence="1">Nucleus</location>
        <location evidence="1">Nucleolus</location>
    </subcellularLocation>
</comment>